<evidence type="ECO:0000313" key="2">
    <source>
        <dbReference type="EMBL" id="MBC3939924.1"/>
    </source>
</evidence>
<evidence type="ECO:0008006" key="4">
    <source>
        <dbReference type="Google" id="ProtNLM"/>
    </source>
</evidence>
<reference evidence="2 3" key="1">
    <citation type="submission" date="2020-08" db="EMBL/GenBank/DDBJ databases">
        <authorList>
            <person name="Liu C."/>
            <person name="Sun Q."/>
        </authorList>
    </citation>
    <scope>NUCLEOTIDE SEQUENCE [LARGE SCALE GENOMIC DNA]</scope>
    <source>
        <strain evidence="2 3">22A2-44</strain>
    </source>
</reference>
<evidence type="ECO:0000256" key="1">
    <source>
        <dbReference type="SAM" id="Phobius"/>
    </source>
</evidence>
<name>A0ABR7AHI0_9FIRM</name>
<gene>
    <name evidence="2" type="ORF">H8R05_13510</name>
</gene>
<proteinExistence type="predicted"/>
<feature type="transmembrane region" description="Helical" evidence="1">
    <location>
        <begin position="6"/>
        <end position="25"/>
    </location>
</feature>
<keyword evidence="3" id="KW-1185">Reference proteome</keyword>
<feature type="transmembrane region" description="Helical" evidence="1">
    <location>
        <begin position="107"/>
        <end position="124"/>
    </location>
</feature>
<evidence type="ECO:0000313" key="3">
    <source>
        <dbReference type="Proteomes" id="UP000602181"/>
    </source>
</evidence>
<accession>A0ABR7AHI0</accession>
<sequence length="125" mass="14493">MGFPRLAMVSIKIFCSIISIFIFIMDWRKYRRIIKYGGCYDATVVGFKGSFFPYPIVQFLVNGKVVEDKLSCGTAQNPELGSTIKVYYWQEYYDEIISEIDSDITPHYIMIIFIAIVVFTLWTLA</sequence>
<protein>
    <recommendedName>
        <fullName evidence="4">DUF3592 domain-containing protein</fullName>
    </recommendedName>
</protein>
<organism evidence="2 3">
    <name type="scientific">Anaerotruncus massiliensis</name>
    <name type="common">ex Togo et al. 2019</name>
    <dbReference type="NCBI Taxonomy" id="1673720"/>
    <lineage>
        <taxon>Bacteria</taxon>
        <taxon>Bacillati</taxon>
        <taxon>Bacillota</taxon>
        <taxon>Clostridia</taxon>
        <taxon>Eubacteriales</taxon>
        <taxon>Oscillospiraceae</taxon>
        <taxon>Anaerotruncus</taxon>
    </lineage>
</organism>
<dbReference type="Proteomes" id="UP000602181">
    <property type="component" value="Unassembled WGS sequence"/>
</dbReference>
<comment type="caution">
    <text evidence="2">The sequence shown here is derived from an EMBL/GenBank/DDBJ whole genome shotgun (WGS) entry which is preliminary data.</text>
</comment>
<dbReference type="EMBL" id="JACOIH010000044">
    <property type="protein sequence ID" value="MBC3939924.1"/>
    <property type="molecule type" value="Genomic_DNA"/>
</dbReference>
<keyword evidence="1" id="KW-0472">Membrane</keyword>
<dbReference type="RefSeq" id="WP_147437572.1">
    <property type="nucleotide sequence ID" value="NZ_JACOIH010000044.1"/>
</dbReference>
<keyword evidence="1" id="KW-1133">Transmembrane helix</keyword>
<keyword evidence="1" id="KW-0812">Transmembrane</keyword>